<dbReference type="EnsemblMetazoa" id="GMOY012286-RA">
    <property type="protein sequence ID" value="GMOY012286-PA"/>
    <property type="gene ID" value="GMOY012286"/>
</dbReference>
<protein>
    <submittedName>
        <fullName evidence="2 3">Hypothetical secreted peptide</fullName>
    </submittedName>
</protein>
<organism evidence="2">
    <name type="scientific">Glossina morsitans morsitans</name>
    <name type="common">Savannah tsetse fly</name>
    <dbReference type="NCBI Taxonomy" id="37546"/>
    <lineage>
        <taxon>Eukaryota</taxon>
        <taxon>Metazoa</taxon>
        <taxon>Ecdysozoa</taxon>
        <taxon>Arthropoda</taxon>
        <taxon>Hexapoda</taxon>
        <taxon>Insecta</taxon>
        <taxon>Pterygota</taxon>
        <taxon>Neoptera</taxon>
        <taxon>Endopterygota</taxon>
        <taxon>Diptera</taxon>
        <taxon>Brachycera</taxon>
        <taxon>Muscomorpha</taxon>
        <taxon>Hippoboscoidea</taxon>
        <taxon>Glossinidae</taxon>
        <taxon>Glossina</taxon>
    </lineage>
</organism>
<reference evidence="3" key="6">
    <citation type="submission" date="2025-05" db="UniProtKB">
        <authorList>
            <consortium name="EnsemblMetazoa"/>
        </authorList>
    </citation>
    <scope>IDENTIFICATION</scope>
    <source>
        <strain evidence="3">Yale</strain>
    </source>
</reference>
<reference evidence="2" key="2">
    <citation type="submission" date="2010-01" db="EMBL/GenBank/DDBJ databases">
        <authorList>
            <consortium name="International Glossina Genome Initiative"/>
            <person name="da Silva J."/>
            <person name="Ribeiro J.M.C."/>
            <person name="Abbeele J.V."/>
            <person name="Attardo G."/>
            <person name="Hao Z."/>
            <person name="Haines L.R."/>
            <person name="Soares M.B."/>
            <person name="Berriman M."/>
            <person name="Aksoy S."/>
            <person name="Lehane M.J."/>
        </authorList>
    </citation>
    <scope>NUCLEOTIDE SEQUENCE</scope>
    <source>
        <tissue evidence="2">Salivary gland</tissue>
    </source>
</reference>
<name>D3TSN1_GLOMM</name>
<reference evidence="3" key="5">
    <citation type="submission" date="2016-07" db="UniProtKB">
        <authorList>
            <consortium name="VectorBase"/>
        </authorList>
    </citation>
    <scope>IDENTIFICATION</scope>
    <source>
        <strain evidence="3">Yale</strain>
    </source>
</reference>
<sequence>MKFIPIIVLLLSVVIVLMATQVTADQVDDILKAINNAKPGDGVTVIHSALKTP</sequence>
<reference evidence="2" key="1">
    <citation type="journal article" date="2010" name="BMC Genomics">
        <title>An insight into the sialome of Glossina morsitans morsitans.</title>
        <authorList>
            <person name="Alves-Silva J."/>
            <person name="Ribeiro J.M."/>
            <person name="Van Den Abbeele J."/>
            <person name="Attardo G."/>
            <person name="Hao Z."/>
            <person name="Haines L.R."/>
            <person name="Soares M.B."/>
            <person name="Berriman M."/>
            <person name="Aksoy S."/>
            <person name="Lehane M.J."/>
        </authorList>
    </citation>
    <scope>NUCLEOTIDE SEQUENCE</scope>
    <source>
        <tissue evidence="2">Salivary gland</tissue>
    </source>
</reference>
<dbReference type="VEuPathDB" id="VectorBase:GMOY012286"/>
<keyword evidence="1" id="KW-0732">Signal</keyword>
<evidence type="ECO:0000313" key="2">
    <source>
        <dbReference type="EMBL" id="ADD20709.1"/>
    </source>
</evidence>
<feature type="chain" id="PRO_5014569844" evidence="1">
    <location>
        <begin position="25"/>
        <end position="53"/>
    </location>
</feature>
<dbReference type="AlphaFoldDB" id="D3TSN1"/>
<proteinExistence type="evidence at transcript level"/>
<feature type="signal peptide" evidence="1">
    <location>
        <begin position="1"/>
        <end position="24"/>
    </location>
</feature>
<evidence type="ECO:0000313" key="3">
    <source>
        <dbReference type="EnsemblMetazoa" id="GMOY012286-PA"/>
    </source>
</evidence>
<dbReference type="Proteomes" id="UP000092444">
    <property type="component" value="Unassembled WGS sequence"/>
</dbReference>
<accession>D3TSN1</accession>
<reference evidence="3 4" key="4">
    <citation type="submission" date="2014-03" db="EMBL/GenBank/DDBJ databases">
        <title>Genome Sequence of the Tsetse Fly (Glossina morsitans): Vector of African Trypanosomiasis.</title>
        <authorList>
            <consortium name="International Glossina Genome Initiative W.H.O."/>
            <person name="Lawson D."/>
        </authorList>
    </citation>
    <scope>NUCLEOTIDE SEQUENCE [LARGE SCALE GENOMIC DNA]</scope>
    <source>
        <strain evidence="3 4">Yale</strain>
    </source>
</reference>
<keyword evidence="4" id="KW-1185">Reference proteome</keyword>
<evidence type="ECO:0000256" key="1">
    <source>
        <dbReference type="SAM" id="SignalP"/>
    </source>
</evidence>
<reference evidence="3" key="3">
    <citation type="submission" date="2014-03" db="EMBL/GenBank/DDBJ databases">
        <title>Genome Sequence of the Tsetse Fly (Glossina morsitans): Vector of African Trypanosomiasis.</title>
        <authorList>
            <person name="Lawson D."/>
        </authorList>
    </citation>
    <scope>NUCLEOTIDE SEQUENCE [LARGE SCALE GENOMIC DNA]</scope>
    <source>
        <strain evidence="3">Yale</strain>
    </source>
</reference>
<dbReference type="EMBL" id="CCAG010020368">
    <property type="status" value="NOT_ANNOTATED_CDS"/>
    <property type="molecule type" value="Genomic_DNA"/>
</dbReference>
<dbReference type="EMBL" id="EZ424433">
    <property type="protein sequence ID" value="ADD20709.1"/>
    <property type="molecule type" value="mRNA"/>
</dbReference>
<evidence type="ECO:0000313" key="4">
    <source>
        <dbReference type="Proteomes" id="UP000092444"/>
    </source>
</evidence>